<keyword evidence="6" id="KW-0694">RNA-binding</keyword>
<feature type="compositionally biased region" description="Gly residues" evidence="8">
    <location>
        <begin position="877"/>
        <end position="887"/>
    </location>
</feature>
<evidence type="ECO:0000256" key="4">
    <source>
        <dbReference type="ARBA" id="ARBA00022540"/>
    </source>
</evidence>
<feature type="compositionally biased region" description="Acidic residues" evidence="8">
    <location>
        <begin position="1426"/>
        <end position="1450"/>
    </location>
</feature>
<dbReference type="PANTHER" id="PTHR23253:SF9">
    <property type="entry name" value="EUKARYOTIC TRANSLATION INITIATION FACTOR 4 GAMMA 2"/>
    <property type="match status" value="1"/>
</dbReference>
<keyword evidence="3" id="KW-0963">Cytoplasm</keyword>
<keyword evidence="4" id="KW-0396">Initiation factor</keyword>
<feature type="compositionally biased region" description="Low complexity" evidence="8">
    <location>
        <begin position="404"/>
        <end position="417"/>
    </location>
</feature>
<feature type="domain" description="MI" evidence="9">
    <location>
        <begin position="1466"/>
        <end position="1587"/>
    </location>
</feature>
<feature type="compositionally biased region" description="Polar residues" evidence="8">
    <location>
        <begin position="1"/>
        <end position="13"/>
    </location>
</feature>
<dbReference type="EMBL" id="MU128931">
    <property type="protein sequence ID" value="KAF9517469.1"/>
    <property type="molecule type" value="Genomic_DNA"/>
</dbReference>
<feature type="region of interest" description="Disordered" evidence="8">
    <location>
        <begin position="1"/>
        <end position="335"/>
    </location>
</feature>
<feature type="compositionally biased region" description="Pro residues" evidence="8">
    <location>
        <begin position="368"/>
        <end position="403"/>
    </location>
</feature>
<feature type="compositionally biased region" description="Polar residues" evidence="8">
    <location>
        <begin position="467"/>
        <end position="489"/>
    </location>
</feature>
<evidence type="ECO:0000256" key="8">
    <source>
        <dbReference type="SAM" id="MobiDB-lite"/>
    </source>
</evidence>
<feature type="compositionally biased region" description="Low complexity" evidence="8">
    <location>
        <begin position="246"/>
        <end position="266"/>
    </location>
</feature>
<dbReference type="SMART" id="SM00544">
    <property type="entry name" value="MA3"/>
    <property type="match status" value="1"/>
</dbReference>
<feature type="compositionally biased region" description="Low complexity" evidence="8">
    <location>
        <begin position="112"/>
        <end position="125"/>
    </location>
</feature>
<name>A0A9P6B4R4_9AGAM</name>
<dbReference type="InterPro" id="IPR022745">
    <property type="entry name" value="eIF4G1_eIF4E-bd"/>
</dbReference>
<protein>
    <recommendedName>
        <fullName evidence="9">MI domain-containing protein</fullName>
    </recommendedName>
</protein>
<keyword evidence="5" id="KW-0597">Phosphoprotein</keyword>
<organism evidence="10 11">
    <name type="scientific">Hydnum rufescens UP504</name>
    <dbReference type="NCBI Taxonomy" id="1448309"/>
    <lineage>
        <taxon>Eukaryota</taxon>
        <taxon>Fungi</taxon>
        <taxon>Dikarya</taxon>
        <taxon>Basidiomycota</taxon>
        <taxon>Agaricomycotina</taxon>
        <taxon>Agaricomycetes</taxon>
        <taxon>Cantharellales</taxon>
        <taxon>Hydnaceae</taxon>
        <taxon>Hydnum</taxon>
    </lineage>
</organism>
<keyword evidence="11" id="KW-1185">Reference proteome</keyword>
<dbReference type="InterPro" id="IPR016024">
    <property type="entry name" value="ARM-type_fold"/>
</dbReference>
<dbReference type="SUPFAM" id="SSF48371">
    <property type="entry name" value="ARM repeat"/>
    <property type="match status" value="2"/>
</dbReference>
<feature type="compositionally biased region" description="Polar residues" evidence="8">
    <location>
        <begin position="284"/>
        <end position="294"/>
    </location>
</feature>
<dbReference type="GO" id="GO:0003729">
    <property type="term" value="F:mRNA binding"/>
    <property type="evidence" value="ECO:0007669"/>
    <property type="project" value="TreeGrafter"/>
</dbReference>
<reference evidence="10" key="1">
    <citation type="journal article" date="2020" name="Nat. Commun.">
        <title>Large-scale genome sequencing of mycorrhizal fungi provides insights into the early evolution of symbiotic traits.</title>
        <authorList>
            <person name="Miyauchi S."/>
            <person name="Kiss E."/>
            <person name="Kuo A."/>
            <person name="Drula E."/>
            <person name="Kohler A."/>
            <person name="Sanchez-Garcia M."/>
            <person name="Morin E."/>
            <person name="Andreopoulos B."/>
            <person name="Barry K.W."/>
            <person name="Bonito G."/>
            <person name="Buee M."/>
            <person name="Carver A."/>
            <person name="Chen C."/>
            <person name="Cichocki N."/>
            <person name="Clum A."/>
            <person name="Culley D."/>
            <person name="Crous P.W."/>
            <person name="Fauchery L."/>
            <person name="Girlanda M."/>
            <person name="Hayes R.D."/>
            <person name="Keri Z."/>
            <person name="LaButti K."/>
            <person name="Lipzen A."/>
            <person name="Lombard V."/>
            <person name="Magnuson J."/>
            <person name="Maillard F."/>
            <person name="Murat C."/>
            <person name="Nolan M."/>
            <person name="Ohm R.A."/>
            <person name="Pangilinan J."/>
            <person name="Pereira M.F."/>
            <person name="Perotto S."/>
            <person name="Peter M."/>
            <person name="Pfister S."/>
            <person name="Riley R."/>
            <person name="Sitrit Y."/>
            <person name="Stielow J.B."/>
            <person name="Szollosi G."/>
            <person name="Zifcakova L."/>
            <person name="Stursova M."/>
            <person name="Spatafora J.W."/>
            <person name="Tedersoo L."/>
            <person name="Vaario L.M."/>
            <person name="Yamada A."/>
            <person name="Yan M."/>
            <person name="Wang P."/>
            <person name="Xu J."/>
            <person name="Bruns T."/>
            <person name="Baldrian P."/>
            <person name="Vilgalys R."/>
            <person name="Dunand C."/>
            <person name="Henrissat B."/>
            <person name="Grigoriev I.V."/>
            <person name="Hibbett D."/>
            <person name="Nagy L.G."/>
            <person name="Martin F.M."/>
        </authorList>
    </citation>
    <scope>NUCLEOTIDE SEQUENCE</scope>
    <source>
        <strain evidence="10">UP504</strain>
    </source>
</reference>
<feature type="compositionally biased region" description="Low complexity" evidence="8">
    <location>
        <begin position="39"/>
        <end position="66"/>
    </location>
</feature>
<dbReference type="Pfam" id="PF12152">
    <property type="entry name" value="eIF_4G1"/>
    <property type="match status" value="1"/>
</dbReference>
<feature type="compositionally biased region" description="Low complexity" evidence="8">
    <location>
        <begin position="146"/>
        <end position="168"/>
    </location>
</feature>
<dbReference type="InterPro" id="IPR003890">
    <property type="entry name" value="MIF4G-like_typ-3"/>
</dbReference>
<feature type="compositionally biased region" description="Basic and acidic residues" evidence="8">
    <location>
        <begin position="505"/>
        <end position="568"/>
    </location>
</feature>
<dbReference type="FunFam" id="1.25.40.180:FF:000020">
    <property type="entry name" value="Eukaryotic translation initiation factor subunit"/>
    <property type="match status" value="1"/>
</dbReference>
<dbReference type="PANTHER" id="PTHR23253">
    <property type="entry name" value="EUKARYOTIC TRANSLATION INITIATION FACTOR 4 GAMMA"/>
    <property type="match status" value="1"/>
</dbReference>
<evidence type="ECO:0000256" key="7">
    <source>
        <dbReference type="ARBA" id="ARBA00022917"/>
    </source>
</evidence>
<evidence type="ECO:0000256" key="3">
    <source>
        <dbReference type="ARBA" id="ARBA00022490"/>
    </source>
</evidence>
<feature type="region of interest" description="Disordered" evidence="8">
    <location>
        <begin position="663"/>
        <end position="735"/>
    </location>
</feature>
<sequence length="1609" mass="171357">MSKSSIQTPQTIKAPNAAIPAQSSQPRAVSAASAWAKGPPAVTNSTSTPVPVVASPSVSARSQSPSNGTGPRANHSRKPSALGPGQPLPKDSVTMPKNIPTGKPTAALNFGSISDDNSSISASLANPPPILEVPSVPTFGTLKAEPSASIAKSPTPTPPATVSASGTSNAAPKPRAKVNVAALFQGTSAAVGTSSPSTSSPSPAPSTLPRRDNSASNSPALSPTQRQTNLPTPNTSYYHQGPGNLRQPPSSGPRSPQFSRAQPLGSGNTGPGGGQNSARPGPPQSNGSHPSQVNAAHANGAPMNSPRMMPNQLPQQHWAYYSPPYQGTQHRPHEAGIYPQYSGYYSPDYAMQPQWPPYGVSMPSHQSPIPPQQLHPHPHPLPQQAPIPPSPRNAQLPPPPTPTHAPTTSTPATPTIPNRTIPASMSPPVNGQLSKTATPFQPRNPNRSSAAIQIKRPDGQPVEIASASPSKGAQSSHQRTPSTMSSLPPSISEEAKKSTPVRLESPVDREKRLQAEAEKLKAEEEAKAKKVAEEKAAALKEEEEEKARLALEQKAKEEAEARAKAEEEQRLRLIKEKQEAEAKEKERLRLEEEARIAKEKEEREQAEKEEAMRLAKLKAEEEAAAAAAAAATAATEAAAAAAEAAAEKAREADVAAISARAEAERAEAERATREAEDKARVDAATSAPAFSSPLSTSTLPNKPLSSNGIGSKRPVPGHLDLSNATIANGSPAPRSALASARIIEDLDSVFYPDGTRSPHPELNVNAEKGKFRYDRDFLLQFMEICTDKPDSLPALDPLGIEKDPNSTVSGRPQRPRAMGSMPPPSNRPASMSGLGLNAPFGAKSSFGGGMGNFQPPTKSSADRFTASSSGMRSVTMGGPGFASGVGRGAPPLVRSSSQGGVGGVIPPSPKEVGPHSTHRTRSSRGKGRPEKSGNAGPPGGSHFNSPSIGNTPLEPVVPLTQTADRWVPATINATPATADSTEIVERKVKALLNKLTMERFESISDQVIAWANKSEKENDGHTLILVIRLVFEKATDEAAWSEMYARLCRKMMEKISPEVQDDSVKGTDGRPIAGGQLFRKYLLNRCQEDFERGWSAKEATAAAALDKAADDKAQKEAHEASGGTKEGEAALYSDEYYAAEKAKRRGLGLVKFIGELFKLQMLTERIMHECIKKLLSNVEDPEEEEIESLCRLLITVGQALDTSKARYHMDIYFTRMNDLAGNKNISSRMRFMLQDVIEMRGRKWVPRNAVAAPSTISQVHADAAKDQAVKDRESYQRQQMGGSMSRGGSRRGDHRRDEFSADGWNVAGGSTAPKPPAKAGDLTNFGKINKAPSLQTFGPSSVYAKKGDGKRDTPPPLSRTASSANKFSALGGSDAQVEPPATTSSSRAPSRKPSIDLGPGGLPEATTSGRKKIQLLPRSVPQEGAEVAEVDEGVEADEVAEDAEDVDGDEVAGAANESEPTMTDAQADARIEEDIKEFWNGRNIDEARHYFENLQTEHKQRLVSKLVSSALDKKENDVILVAELFSSVADGHFCSEDTFEQGLLLTVESVDDISVDVPKAYSYVARLLHGSKLPRTIIESLASKIAVEGDPLVPPSQKLLKEYEKLTSD</sequence>
<feature type="compositionally biased region" description="Basic and acidic residues" evidence="8">
    <location>
        <begin position="1290"/>
        <end position="1299"/>
    </location>
</feature>
<dbReference type="Proteomes" id="UP000886523">
    <property type="component" value="Unassembled WGS sequence"/>
</dbReference>
<evidence type="ECO:0000256" key="1">
    <source>
        <dbReference type="ARBA" id="ARBA00004496"/>
    </source>
</evidence>
<feature type="compositionally biased region" description="Low complexity" evidence="8">
    <location>
        <begin position="187"/>
        <end position="207"/>
    </location>
</feature>
<evidence type="ECO:0000256" key="6">
    <source>
        <dbReference type="ARBA" id="ARBA00022884"/>
    </source>
</evidence>
<dbReference type="GO" id="GO:0003743">
    <property type="term" value="F:translation initiation factor activity"/>
    <property type="evidence" value="ECO:0007669"/>
    <property type="project" value="UniProtKB-KW"/>
</dbReference>
<feature type="compositionally biased region" description="Low complexity" evidence="8">
    <location>
        <begin position="624"/>
        <end position="644"/>
    </location>
</feature>
<dbReference type="Pfam" id="PF02847">
    <property type="entry name" value="MA3"/>
    <property type="match status" value="1"/>
</dbReference>
<dbReference type="OrthoDB" id="514777at2759"/>
<evidence type="ECO:0000256" key="2">
    <source>
        <dbReference type="ARBA" id="ARBA00005775"/>
    </source>
</evidence>
<dbReference type="InterPro" id="IPR036211">
    <property type="entry name" value="eIF4G_eIF4E-bd_sf"/>
</dbReference>
<comment type="similarity">
    <text evidence="2">Belongs to the eukaryotic initiation factor 4G family.</text>
</comment>
<dbReference type="GO" id="GO:0010494">
    <property type="term" value="C:cytoplasmic stress granule"/>
    <property type="evidence" value="ECO:0007669"/>
    <property type="project" value="UniProtKB-ARBA"/>
</dbReference>
<keyword evidence="7" id="KW-0648">Protein biosynthesis</keyword>
<feature type="compositionally biased region" description="Polar residues" evidence="8">
    <location>
        <begin position="214"/>
        <end position="238"/>
    </location>
</feature>
<feature type="compositionally biased region" description="Basic residues" evidence="8">
    <location>
        <begin position="916"/>
        <end position="926"/>
    </location>
</feature>
<feature type="region of interest" description="Disordered" evidence="8">
    <location>
        <begin position="621"/>
        <end position="644"/>
    </location>
</feature>
<dbReference type="Pfam" id="PF02854">
    <property type="entry name" value="MIF4G"/>
    <property type="match status" value="1"/>
</dbReference>
<dbReference type="SMART" id="SM00543">
    <property type="entry name" value="MIF4G"/>
    <property type="match status" value="1"/>
</dbReference>
<dbReference type="Gene3D" id="1.20.970.30">
    <property type="entry name" value="eIF4G, eIF4E-binding domain"/>
    <property type="match status" value="1"/>
</dbReference>
<feature type="compositionally biased region" description="Basic and acidic residues" evidence="8">
    <location>
        <begin position="1262"/>
        <end position="1275"/>
    </location>
</feature>
<gene>
    <name evidence="10" type="ORF">BS47DRAFT_1339304</name>
</gene>
<dbReference type="Gene3D" id="1.25.40.180">
    <property type="match status" value="2"/>
</dbReference>
<dbReference type="InterPro" id="IPR003891">
    <property type="entry name" value="Initiation_fac_eIF4g_MI"/>
</dbReference>
<proteinExistence type="inferred from homology"/>
<feature type="region of interest" description="Disordered" evidence="8">
    <location>
        <begin position="797"/>
        <end position="955"/>
    </location>
</feature>
<accession>A0A9P6B4R4</accession>
<feature type="compositionally biased region" description="Basic and acidic residues" evidence="8">
    <location>
        <begin position="663"/>
        <end position="681"/>
    </location>
</feature>
<evidence type="ECO:0000259" key="9">
    <source>
        <dbReference type="PROSITE" id="PS51366"/>
    </source>
</evidence>
<feature type="region of interest" description="Disordered" evidence="8">
    <location>
        <begin position="353"/>
        <end position="568"/>
    </location>
</feature>
<dbReference type="PROSITE" id="PS51366">
    <property type="entry name" value="MI"/>
    <property type="match status" value="1"/>
</dbReference>
<feature type="compositionally biased region" description="Polar residues" evidence="8">
    <location>
        <begin position="421"/>
        <end position="451"/>
    </location>
</feature>
<evidence type="ECO:0000256" key="5">
    <source>
        <dbReference type="ARBA" id="ARBA00022553"/>
    </source>
</evidence>
<dbReference type="GO" id="GO:0016281">
    <property type="term" value="C:eukaryotic translation initiation factor 4F complex"/>
    <property type="evidence" value="ECO:0007669"/>
    <property type="project" value="TreeGrafter"/>
</dbReference>
<comment type="subcellular location">
    <subcellularLocation>
        <location evidence="1">Cytoplasm</location>
    </subcellularLocation>
</comment>
<comment type="caution">
    <text evidence="10">The sequence shown here is derived from an EMBL/GenBank/DDBJ whole genome shotgun (WGS) entry which is preliminary data.</text>
</comment>
<feature type="region of interest" description="Disordered" evidence="8">
    <location>
        <begin position="1261"/>
        <end position="1466"/>
    </location>
</feature>
<evidence type="ECO:0000313" key="11">
    <source>
        <dbReference type="Proteomes" id="UP000886523"/>
    </source>
</evidence>
<feature type="compositionally biased region" description="Low complexity" evidence="8">
    <location>
        <begin position="1276"/>
        <end position="1287"/>
    </location>
</feature>
<feature type="compositionally biased region" description="Polar residues" evidence="8">
    <location>
        <begin position="688"/>
        <end position="709"/>
    </location>
</feature>
<dbReference type="SUPFAM" id="SSF101489">
    <property type="entry name" value="Eukaryotic initiation factor 4f subunit eIF4g, eIF4e-binding domain"/>
    <property type="match status" value="1"/>
</dbReference>
<feature type="compositionally biased region" description="Low complexity" evidence="8">
    <location>
        <begin position="1379"/>
        <end position="1392"/>
    </location>
</feature>
<evidence type="ECO:0000313" key="10">
    <source>
        <dbReference type="EMBL" id="KAF9517469.1"/>
    </source>
</evidence>